<dbReference type="Proteomes" id="UP000215335">
    <property type="component" value="Unassembled WGS sequence"/>
</dbReference>
<dbReference type="GO" id="GO:0071013">
    <property type="term" value="C:catalytic step 2 spliceosome"/>
    <property type="evidence" value="ECO:0007669"/>
    <property type="project" value="TreeGrafter"/>
</dbReference>
<reference evidence="6 7" key="1">
    <citation type="journal article" date="2017" name="Curr. Biol.">
        <title>The Evolution of Venom by Co-option of Single-Copy Genes.</title>
        <authorList>
            <person name="Martinson E.O."/>
            <person name="Mrinalini"/>
            <person name="Kelkar Y.D."/>
            <person name="Chang C.H."/>
            <person name="Werren J.H."/>
        </authorList>
    </citation>
    <scope>NUCLEOTIDE SEQUENCE [LARGE SCALE GENOMIC DNA]</scope>
    <source>
        <strain evidence="6 7">Alberta</strain>
        <tissue evidence="6">Whole body</tissue>
    </source>
</reference>
<dbReference type="PANTHER" id="PTHR18034:SF3">
    <property type="entry name" value="PRE-MRNA-SPLICING FACTOR CWC22 HOMOLOG"/>
    <property type="match status" value="1"/>
</dbReference>
<evidence type="ECO:0000256" key="4">
    <source>
        <dbReference type="ARBA" id="ARBA00023242"/>
    </source>
</evidence>
<evidence type="ECO:0000259" key="5">
    <source>
        <dbReference type="PROSITE" id="PS51366"/>
    </source>
</evidence>
<evidence type="ECO:0000313" key="7">
    <source>
        <dbReference type="Proteomes" id="UP000215335"/>
    </source>
</evidence>
<evidence type="ECO:0000313" key="6">
    <source>
        <dbReference type="EMBL" id="OXU23913.1"/>
    </source>
</evidence>
<organism evidence="6 7">
    <name type="scientific">Trichomalopsis sarcophagae</name>
    <dbReference type="NCBI Taxonomy" id="543379"/>
    <lineage>
        <taxon>Eukaryota</taxon>
        <taxon>Metazoa</taxon>
        <taxon>Ecdysozoa</taxon>
        <taxon>Arthropoda</taxon>
        <taxon>Hexapoda</taxon>
        <taxon>Insecta</taxon>
        <taxon>Pterygota</taxon>
        <taxon>Neoptera</taxon>
        <taxon>Endopterygota</taxon>
        <taxon>Hymenoptera</taxon>
        <taxon>Apocrita</taxon>
        <taxon>Proctotrupomorpha</taxon>
        <taxon>Chalcidoidea</taxon>
        <taxon>Pteromalidae</taxon>
        <taxon>Pteromalinae</taxon>
        <taxon>Trichomalopsis</taxon>
    </lineage>
</organism>
<dbReference type="Pfam" id="PF02847">
    <property type="entry name" value="MA3"/>
    <property type="match status" value="1"/>
</dbReference>
<dbReference type="PANTHER" id="PTHR18034">
    <property type="entry name" value="CELL CYCLE CONTROL PROTEIN CWF22-RELATED"/>
    <property type="match status" value="1"/>
</dbReference>
<sequence length="808" mass="93498">MPRKARVPFETVLEALKTIRVFNENGNLKKQNDPIWKQAHDLLNKEMHVHSLYLFVHQNRHNVKTLLMKHFNITKVIPEDPKIKKRKRIRKKLPQEPIVYNGKWDEFDFYESLDANNEDEYKDLTDFNSLLSMVNSTRYRDIIHKVGVLPFSVCYWHPQQINLCKDLAKTQSAVSFIVLNNLIKDITEDFDSGNIFLYALAFCKGSTAIPLTQMMSSSTKSLDIQHFLSLWMESSVFTPSEMVVGYSYNILDAVSMSFNTCTFDIYNKSCFRYLMKDMSDLPPTLIRIDLITLIKVVDAWPCFNDILQAVKDFYLCSIMYLSKLDNLDEFREAVLSVLTLCQSPFQSNQTEARRISLWEHLTTDSIQEMNQKYIKYVTGRNGSSSFSFFIKEQEITASNGPHEIYDYINQLKLEAFEMCDFDIDSEKVPNSYYCPIIMDNLMQLLTEFPSWTKLIQMKNKCSTLVSMCSSKHLNALTEVKEPVNSPQFLVYHTQKIEKIILVEKNVAGSKKSVNHVFVVETKNNVPQLAPSTPDVNEDVNDENADDMDITNVEENQELDLLTFKNTIRSTMHSLKEFDNCVEYILDAQLQPGQEILVTKCLLDCCAESKIYESLFGMIAERFCKSSNIFSSSFKQIFEDNYNTIELLENLEIKNLGRIFGHLLSSHAISWEILSICKLNQRDISTSKKMFIRVILRELSEKLGMYKLQEKFRKRDYKTTFKGLFPTNNSRDTNNAIKFYESISLDGLADLLKEENSKTGEQPSTLKRTESNESIHAVASEEDFVIEVRVSKPKSMLEEEIKKVIVVKK</sequence>
<gene>
    <name evidence="6" type="ORF">TSAR_015810</name>
</gene>
<keyword evidence="7" id="KW-1185">Reference proteome</keyword>
<evidence type="ECO:0000256" key="2">
    <source>
        <dbReference type="ARBA" id="ARBA00022664"/>
    </source>
</evidence>
<dbReference type="EMBL" id="NNAY01001457">
    <property type="protein sequence ID" value="OXU23913.1"/>
    <property type="molecule type" value="Genomic_DNA"/>
</dbReference>
<keyword evidence="3" id="KW-0508">mRNA splicing</keyword>
<feature type="domain" description="MI" evidence="5">
    <location>
        <begin position="558"/>
        <end position="678"/>
    </location>
</feature>
<evidence type="ECO:0000256" key="3">
    <source>
        <dbReference type="ARBA" id="ARBA00023187"/>
    </source>
</evidence>
<accession>A0A232F027</accession>
<dbReference type="SMART" id="SM00544">
    <property type="entry name" value="MA3"/>
    <property type="match status" value="1"/>
</dbReference>
<proteinExistence type="predicted"/>
<dbReference type="PROSITE" id="PS51366">
    <property type="entry name" value="MI"/>
    <property type="match status" value="1"/>
</dbReference>
<name>A0A232F027_9HYME</name>
<dbReference type="STRING" id="543379.A0A232F027"/>
<dbReference type="OrthoDB" id="1924287at2759"/>
<dbReference type="InterPro" id="IPR050781">
    <property type="entry name" value="CWC22_splicing_factor"/>
</dbReference>
<protein>
    <recommendedName>
        <fullName evidence="5">MI domain-containing protein</fullName>
    </recommendedName>
</protein>
<evidence type="ECO:0000256" key="1">
    <source>
        <dbReference type="ARBA" id="ARBA00004123"/>
    </source>
</evidence>
<keyword evidence="4" id="KW-0539">Nucleus</keyword>
<dbReference type="GO" id="GO:0003723">
    <property type="term" value="F:RNA binding"/>
    <property type="evidence" value="ECO:0007669"/>
    <property type="project" value="TreeGrafter"/>
</dbReference>
<dbReference type="InterPro" id="IPR003891">
    <property type="entry name" value="Initiation_fac_eIF4g_MI"/>
</dbReference>
<keyword evidence="2" id="KW-0507">mRNA processing</keyword>
<comment type="caution">
    <text evidence="6">The sequence shown here is derived from an EMBL/GenBank/DDBJ whole genome shotgun (WGS) entry which is preliminary data.</text>
</comment>
<comment type="subcellular location">
    <subcellularLocation>
        <location evidence="1">Nucleus</location>
    </subcellularLocation>
</comment>
<dbReference type="AlphaFoldDB" id="A0A232F027"/>
<dbReference type="GO" id="GO:0000398">
    <property type="term" value="P:mRNA splicing, via spliceosome"/>
    <property type="evidence" value="ECO:0007669"/>
    <property type="project" value="TreeGrafter"/>
</dbReference>